<organism evidence="1 2">
    <name type="scientific">Oceanobacillus iheyensis (strain DSM 14371 / CIP 107618 / JCM 11309 / KCTC 3954 / HTE831)</name>
    <dbReference type="NCBI Taxonomy" id="221109"/>
    <lineage>
        <taxon>Bacteria</taxon>
        <taxon>Bacillati</taxon>
        <taxon>Bacillota</taxon>
        <taxon>Bacilli</taxon>
        <taxon>Bacillales</taxon>
        <taxon>Bacillaceae</taxon>
        <taxon>Oceanobacillus</taxon>
    </lineage>
</organism>
<dbReference type="AlphaFoldDB" id="Q8ETK9"/>
<dbReference type="OrthoDB" id="4876345at2"/>
<dbReference type="Pfam" id="PF07247">
    <property type="entry name" value="AATase"/>
    <property type="match status" value="1"/>
</dbReference>
<dbReference type="EMBL" id="BA000028">
    <property type="protein sequence ID" value="BAC12207.1"/>
    <property type="molecule type" value="Genomic_DNA"/>
</dbReference>
<gene>
    <name evidence="1" type="ordered locus">OB0251</name>
</gene>
<dbReference type="InterPro" id="IPR023213">
    <property type="entry name" value="CAT-like_dom_sf"/>
</dbReference>
<accession>Q8ETK9</accession>
<dbReference type="HOGENOM" id="CLU_031688_0_0_9"/>
<evidence type="ECO:0000313" key="1">
    <source>
        <dbReference type="EMBL" id="BAC12207.1"/>
    </source>
</evidence>
<protein>
    <recommendedName>
        <fullName evidence="3">Alcohol acetyltransferase</fullName>
    </recommendedName>
</protein>
<dbReference type="InterPro" id="IPR010828">
    <property type="entry name" value="Atf2/Sli1-like"/>
</dbReference>
<evidence type="ECO:0008006" key="3">
    <source>
        <dbReference type="Google" id="ProtNLM"/>
    </source>
</evidence>
<dbReference type="PANTHER" id="PTHR28037">
    <property type="entry name" value="ALCOHOL O-ACETYLTRANSFERASE 1-RELATED"/>
    <property type="match status" value="1"/>
</dbReference>
<dbReference type="STRING" id="221109.gene:10732454"/>
<dbReference type="Gene3D" id="3.30.559.10">
    <property type="entry name" value="Chloramphenicol acetyltransferase-like domain"/>
    <property type="match status" value="1"/>
</dbReference>
<name>Q8ETK9_OCEIH</name>
<dbReference type="PhylomeDB" id="Q8ETK9"/>
<sequence length="419" mass="48566">MEEWYKLDNAGKMFHAVSEQSNSSVFRLATVMKETIDPDKLQLALDDVIKRLPMFAVKLNKGVFWDFLVENNEKLFIQPESQYPCAPIDPIETNGFLLRVTYYKKRIAVEFFHSVTDGTGALEFINALVYYYLVHIGKDVSYESKLINLKEHPSYYERDDSYQNYVTEKKRQIKFKETSSYQIRGGAIDQTVVIHGKMSASSVHQLAKKHGTTITAFISSLLIAAIYKERLKFRAYQEEIKIAIPVNLRNFFPSTTLRNFFGVVHVGIAVNDNTTLDEIILEVSKQLREKVQKENLQHSINDRVKWQTRLTARFIPLPLKYHAIRYGYKSFSERTKSMTMTNVGRVQLPESMQSHISHMELILYPTKKSPINSAMIAFGDELVISFSRIIKEADIIRTFFRELSQTYNLEVEVYSNDSR</sequence>
<dbReference type="PANTHER" id="PTHR28037:SF1">
    <property type="entry name" value="ALCOHOL O-ACETYLTRANSFERASE 1-RELATED"/>
    <property type="match status" value="1"/>
</dbReference>
<reference evidence="1 2" key="1">
    <citation type="journal article" date="2001" name="FEMS Microbiol. Lett.">
        <title>Oceanobacillus iheyensis gen. nov., sp. nov., a deep-sea extremely halotolerant and alkaliphilic species isolated from a depth of 1050 m on the Iheya Ridge.</title>
        <authorList>
            <person name="Lu J."/>
            <person name="Nogi Y."/>
            <person name="Takami H."/>
        </authorList>
    </citation>
    <scope>NUCLEOTIDE SEQUENCE [LARGE SCALE GENOMIC DNA]</scope>
    <source>
        <strain evidence="2">DSM 14371 / CIP 107618 / JCM 11309 / KCTC 3954 / HTE831</strain>
    </source>
</reference>
<dbReference type="Proteomes" id="UP000000822">
    <property type="component" value="Chromosome"/>
</dbReference>
<dbReference type="eggNOG" id="COG4908">
    <property type="taxonomic scope" value="Bacteria"/>
</dbReference>
<dbReference type="KEGG" id="oih:OB0251"/>
<reference evidence="1 2" key="2">
    <citation type="journal article" date="2002" name="Nucleic Acids Res.">
        <title>Genome sequence of Oceanobacillus iheyensis isolated from the Iheya Ridge and its unexpected adaptive capabilities to extreme environments.</title>
        <authorList>
            <person name="Takami H."/>
            <person name="Takaki Y."/>
            <person name="Uchiyama I."/>
        </authorList>
    </citation>
    <scope>NUCLEOTIDE SEQUENCE [LARGE SCALE GENOMIC DNA]</scope>
    <source>
        <strain evidence="2">DSM 14371 / CIP 107618 / JCM 11309 / KCTC 3954 / HTE831</strain>
    </source>
</reference>
<keyword evidence="2" id="KW-1185">Reference proteome</keyword>
<evidence type="ECO:0000313" key="2">
    <source>
        <dbReference type="Proteomes" id="UP000000822"/>
    </source>
</evidence>
<dbReference type="InterPro" id="IPR052058">
    <property type="entry name" value="Alcohol_O-acetyltransferase"/>
</dbReference>
<dbReference type="RefSeq" id="WP_011064652.1">
    <property type="nucleotide sequence ID" value="NC_004193.1"/>
</dbReference>
<dbReference type="Gene3D" id="3.30.559.30">
    <property type="entry name" value="Nonribosomal peptide synthetase, condensation domain"/>
    <property type="match status" value="1"/>
</dbReference>
<proteinExistence type="predicted"/>